<dbReference type="EMBL" id="JBAHYK010001436">
    <property type="protein sequence ID" value="KAL0568022.1"/>
    <property type="molecule type" value="Genomic_DNA"/>
</dbReference>
<evidence type="ECO:0000313" key="1">
    <source>
        <dbReference type="EMBL" id="KAL0568022.1"/>
    </source>
</evidence>
<sequence>MDTSRVHIFGHPRSACNLFFQLLGSHPSFQKLGVFNCYNGYTLASDCQSSYPREKWKHACGNPSDESIAGITWQSTLDAFQQRVFDAESKGRSPIAMDHAAFMMSSHTINAHISVPGRETKPLPIVVDRVLDTGGQQLFDSSTDLTIHCNPTLLPDRFFFSFTPIITIRHPALVIPSYARSMHAHKGELFDTEFPIMAGGFRLERLIFDSFKSYEEARAADEGRDARIPVVVDGGKLVKDPHGQMKKVCAQLGIDEGGIKYSWDPPDMWETTTTAETFFSVFNQSTGVVVDHRYDKPIDIQEEVRKWAEEWDEPASAAMEKMVAGVLKDYEYLFQFSV</sequence>
<evidence type="ECO:0000313" key="2">
    <source>
        <dbReference type="Proteomes" id="UP001465976"/>
    </source>
</evidence>
<name>A0ABR3EYM6_9AGAR</name>
<reference evidence="1 2" key="1">
    <citation type="submission" date="2024-02" db="EMBL/GenBank/DDBJ databases">
        <title>A draft genome for the cacao thread blight pathogen Marasmius crinis-equi.</title>
        <authorList>
            <person name="Cohen S.P."/>
            <person name="Baruah I.K."/>
            <person name="Amoako-Attah I."/>
            <person name="Bukari Y."/>
            <person name="Meinhardt L.W."/>
            <person name="Bailey B.A."/>
        </authorList>
    </citation>
    <scope>NUCLEOTIDE SEQUENCE [LARGE SCALE GENOMIC DNA]</scope>
    <source>
        <strain evidence="1 2">GH-76</strain>
    </source>
</reference>
<dbReference type="PANTHER" id="PTHR48312">
    <property type="match status" value="1"/>
</dbReference>
<dbReference type="Proteomes" id="UP001465976">
    <property type="component" value="Unassembled WGS sequence"/>
</dbReference>
<dbReference type="PANTHER" id="PTHR48312:SF1">
    <property type="entry name" value="SULFOTRANSFERASE"/>
    <property type="match status" value="1"/>
</dbReference>
<proteinExistence type="predicted"/>
<gene>
    <name evidence="1" type="ORF">V5O48_013976</name>
</gene>
<keyword evidence="2" id="KW-1185">Reference proteome</keyword>
<evidence type="ECO:0008006" key="3">
    <source>
        <dbReference type="Google" id="ProtNLM"/>
    </source>
</evidence>
<dbReference type="SUPFAM" id="SSF52540">
    <property type="entry name" value="P-loop containing nucleoside triphosphate hydrolases"/>
    <property type="match status" value="1"/>
</dbReference>
<dbReference type="InterPro" id="IPR027417">
    <property type="entry name" value="P-loop_NTPase"/>
</dbReference>
<dbReference type="Gene3D" id="3.40.50.300">
    <property type="entry name" value="P-loop containing nucleotide triphosphate hydrolases"/>
    <property type="match status" value="1"/>
</dbReference>
<protein>
    <recommendedName>
        <fullName evidence="3">Sulfotransferase</fullName>
    </recommendedName>
</protein>
<comment type="caution">
    <text evidence="1">The sequence shown here is derived from an EMBL/GenBank/DDBJ whole genome shotgun (WGS) entry which is preliminary data.</text>
</comment>
<accession>A0ABR3EYM6</accession>
<organism evidence="1 2">
    <name type="scientific">Marasmius crinis-equi</name>
    <dbReference type="NCBI Taxonomy" id="585013"/>
    <lineage>
        <taxon>Eukaryota</taxon>
        <taxon>Fungi</taxon>
        <taxon>Dikarya</taxon>
        <taxon>Basidiomycota</taxon>
        <taxon>Agaricomycotina</taxon>
        <taxon>Agaricomycetes</taxon>
        <taxon>Agaricomycetidae</taxon>
        <taxon>Agaricales</taxon>
        <taxon>Marasmiineae</taxon>
        <taxon>Marasmiaceae</taxon>
        <taxon>Marasmius</taxon>
    </lineage>
</organism>